<name>F0RKK4_DEIPM</name>
<dbReference type="STRING" id="693977.Deipr_0531"/>
<dbReference type="HOGENOM" id="CLU_3327140_0_0_0"/>
<dbReference type="AlphaFoldDB" id="F0RKK4"/>
<accession>F0RKK4</accession>
<keyword evidence="2" id="KW-1185">Reference proteome</keyword>
<gene>
    <name evidence="1" type="ordered locus">Deipr_0531</name>
</gene>
<organism evidence="1 2">
    <name type="scientific">Deinococcus proteolyticus (strain ATCC 35074 / DSM 20540 / JCM 6276 / NBRC 101906 / NCIMB 13154 / VKM Ac-1939 / CCM 2703 / MRP)</name>
    <dbReference type="NCBI Taxonomy" id="693977"/>
    <lineage>
        <taxon>Bacteria</taxon>
        <taxon>Thermotogati</taxon>
        <taxon>Deinococcota</taxon>
        <taxon>Deinococci</taxon>
        <taxon>Deinococcales</taxon>
        <taxon>Deinococcaceae</taxon>
        <taxon>Deinococcus</taxon>
    </lineage>
</organism>
<protein>
    <submittedName>
        <fullName evidence="1">Uncharacterized protein</fullName>
    </submittedName>
</protein>
<sequence>MTHLLFKRWEHAEIQVSDWQSVINIHFRCDVFYIEEMR</sequence>
<reference evidence="1 2" key="2">
    <citation type="journal article" date="2012" name="Stand. Genomic Sci.">
        <title>Complete genome sequence of the orange-red pigmented, radioresistant Deinococcus proteolyticus type strain (MRP(T)).</title>
        <authorList>
            <person name="Copeland A."/>
            <person name="Zeytun A."/>
            <person name="Yassawong M."/>
            <person name="Nolan M."/>
            <person name="Lucas S."/>
            <person name="Hammon N."/>
            <person name="Deshpande S."/>
            <person name="Cheng J.F."/>
            <person name="Han C."/>
            <person name="Tapia R."/>
            <person name="Goodwin L.A."/>
            <person name="Pitluck S."/>
            <person name="Mavromatis K."/>
            <person name="Liolios K."/>
            <person name="Pagani I."/>
            <person name="Ivanova N."/>
            <person name="Mikhailova N."/>
            <person name="Pati A."/>
            <person name="Chen A."/>
            <person name="Palaniappan K."/>
            <person name="Land M."/>
            <person name="Hauser L."/>
            <person name="Jeffries C.D."/>
            <person name="Brambilla E.M."/>
            <person name="Rohde M."/>
            <person name="Sikorski J."/>
            <person name="Pukall R."/>
            <person name="Goker M."/>
            <person name="Detter J.C."/>
            <person name="Woyke T."/>
            <person name="Bristow J."/>
            <person name="Eisen J.A."/>
            <person name="Markowitz V."/>
            <person name="Hugenholtz P."/>
            <person name="Kyrpides N.C."/>
            <person name="Klenk H.P."/>
            <person name="Lapidus A."/>
        </authorList>
    </citation>
    <scope>NUCLEOTIDE SEQUENCE [LARGE SCALE GENOMIC DNA]</scope>
    <source>
        <strain evidence="2">ATCC 35074 / DSM 20540 / JCM 6276 / NBRC 101906 / NCIMB 13154 / VKM Ac-1939 / CCM 2703 / MRP</strain>
    </source>
</reference>
<evidence type="ECO:0000313" key="1">
    <source>
        <dbReference type="EMBL" id="ADY25694.1"/>
    </source>
</evidence>
<evidence type="ECO:0000313" key="2">
    <source>
        <dbReference type="Proteomes" id="UP000007718"/>
    </source>
</evidence>
<reference evidence="2" key="1">
    <citation type="submission" date="2011-02" db="EMBL/GenBank/DDBJ databases">
        <title>The complete sequence of chromosome of Deinococcus proteolyticus DSM 20540.</title>
        <authorList>
            <consortium name="US DOE Joint Genome Institute (JGI-PGF)"/>
            <person name="Lucas S."/>
            <person name="Copeland A."/>
            <person name="Lapidus A."/>
            <person name="Bruce D."/>
            <person name="Goodwin L."/>
            <person name="Pitluck S."/>
            <person name="Kyrpides N."/>
            <person name="Mavromatis K."/>
            <person name="Pagani I."/>
            <person name="Ivanova N."/>
            <person name="Ovchinnikova G."/>
            <person name="Zeytun A."/>
            <person name="Detter J.C."/>
            <person name="Han C."/>
            <person name="Land M."/>
            <person name="Hauser L."/>
            <person name="Markowitz V."/>
            <person name="Cheng J.-F."/>
            <person name="Hugenholtz P."/>
            <person name="Woyke T."/>
            <person name="Wu D."/>
            <person name="Pukall R."/>
            <person name="Steenblock K."/>
            <person name="Brambilla E."/>
            <person name="Klenk H.-P."/>
            <person name="Eisen J.A."/>
        </authorList>
    </citation>
    <scope>NUCLEOTIDE SEQUENCE [LARGE SCALE GENOMIC DNA]</scope>
    <source>
        <strain evidence="2">ATCC 35074 / DSM 20540 / JCM 6276 / NBRC 101906 / NCIMB 13154 / VKM Ac-1939 / CCM 2703 / MRP</strain>
    </source>
</reference>
<dbReference type="KEGG" id="dpt:Deipr_0531"/>
<proteinExistence type="predicted"/>
<dbReference type="EMBL" id="CP002536">
    <property type="protein sequence ID" value="ADY25694.1"/>
    <property type="molecule type" value="Genomic_DNA"/>
</dbReference>
<dbReference type="Proteomes" id="UP000007718">
    <property type="component" value="Chromosome"/>
</dbReference>